<accession>A0A9Q0GRH1</accession>
<name>A0A9Q0GRH1_9MAGN</name>
<feature type="region of interest" description="Disordered" evidence="2">
    <location>
        <begin position="80"/>
        <end position="108"/>
    </location>
</feature>
<feature type="compositionally biased region" description="Basic and acidic residues" evidence="2">
    <location>
        <begin position="81"/>
        <end position="108"/>
    </location>
</feature>
<organism evidence="3 4">
    <name type="scientific">Protea cynaroides</name>
    <dbReference type="NCBI Taxonomy" id="273540"/>
    <lineage>
        <taxon>Eukaryota</taxon>
        <taxon>Viridiplantae</taxon>
        <taxon>Streptophyta</taxon>
        <taxon>Embryophyta</taxon>
        <taxon>Tracheophyta</taxon>
        <taxon>Spermatophyta</taxon>
        <taxon>Magnoliopsida</taxon>
        <taxon>Proteales</taxon>
        <taxon>Proteaceae</taxon>
        <taxon>Protea</taxon>
    </lineage>
</organism>
<sequence>MGRIPRPKKSFLYVNSIHKSIQTDDLEKSANTVGAEMLANDHSKMMADLLAEIDALRSQLVEYKEESSLPKGVKSLRSRLTKVEKEKKSPQEALRKLPAETKSSTKESEPITDLLFEIEALHTQLIETNKEKKTISSSWKRKSSAIDSSASASELTTDINNLKIKLAELTTKRNSYFEAMFYMEKHQDWEVCKLRKSAKAFKEDRNLYYSHFVKAGNVAKSHMKCIKEVEEFNRNERSVHLSVEYYIDLYLNKLKVCEKALNKA</sequence>
<evidence type="ECO:0000313" key="4">
    <source>
        <dbReference type="Proteomes" id="UP001141806"/>
    </source>
</evidence>
<proteinExistence type="predicted"/>
<evidence type="ECO:0000256" key="2">
    <source>
        <dbReference type="SAM" id="MobiDB-lite"/>
    </source>
</evidence>
<protein>
    <submittedName>
        <fullName evidence="3">Uncharacterized protein</fullName>
    </submittedName>
</protein>
<evidence type="ECO:0000313" key="3">
    <source>
        <dbReference type="EMBL" id="KAJ4952776.1"/>
    </source>
</evidence>
<reference evidence="3" key="1">
    <citation type="journal article" date="2023" name="Plant J.">
        <title>The genome of the king protea, Protea cynaroides.</title>
        <authorList>
            <person name="Chang J."/>
            <person name="Duong T.A."/>
            <person name="Schoeman C."/>
            <person name="Ma X."/>
            <person name="Roodt D."/>
            <person name="Barker N."/>
            <person name="Li Z."/>
            <person name="Van de Peer Y."/>
            <person name="Mizrachi E."/>
        </authorList>
    </citation>
    <scope>NUCLEOTIDE SEQUENCE</scope>
    <source>
        <tissue evidence="3">Young leaves</tissue>
    </source>
</reference>
<keyword evidence="1" id="KW-0175">Coiled coil</keyword>
<dbReference type="EMBL" id="JAMYWD010000012">
    <property type="protein sequence ID" value="KAJ4952776.1"/>
    <property type="molecule type" value="Genomic_DNA"/>
</dbReference>
<evidence type="ECO:0000256" key="1">
    <source>
        <dbReference type="SAM" id="Coils"/>
    </source>
</evidence>
<gene>
    <name evidence="3" type="ORF">NE237_029608</name>
</gene>
<keyword evidence="4" id="KW-1185">Reference proteome</keyword>
<dbReference type="AlphaFoldDB" id="A0A9Q0GRH1"/>
<feature type="coiled-coil region" evidence="1">
    <location>
        <begin position="39"/>
        <end position="66"/>
    </location>
</feature>
<comment type="caution">
    <text evidence="3">The sequence shown here is derived from an EMBL/GenBank/DDBJ whole genome shotgun (WGS) entry which is preliminary data.</text>
</comment>
<dbReference type="Proteomes" id="UP001141806">
    <property type="component" value="Unassembled WGS sequence"/>
</dbReference>